<keyword evidence="2" id="KW-0479">Metal-binding</keyword>
<dbReference type="Proteomes" id="UP001335737">
    <property type="component" value="Unassembled WGS sequence"/>
</dbReference>
<comment type="similarity">
    <text evidence="1">Belongs to the FAH family.</text>
</comment>
<dbReference type="SUPFAM" id="SSF56529">
    <property type="entry name" value="FAH"/>
    <property type="match status" value="1"/>
</dbReference>
<organism evidence="4 5">
    <name type="scientific">Virgibacillus tibetensis</name>
    <dbReference type="NCBI Taxonomy" id="3042313"/>
    <lineage>
        <taxon>Bacteria</taxon>
        <taxon>Bacillati</taxon>
        <taxon>Bacillota</taxon>
        <taxon>Bacilli</taxon>
        <taxon>Bacillales</taxon>
        <taxon>Bacillaceae</taxon>
        <taxon>Virgibacillus</taxon>
    </lineage>
</organism>
<dbReference type="InterPro" id="IPR036663">
    <property type="entry name" value="Fumarylacetoacetase_C_sf"/>
</dbReference>
<dbReference type="InterPro" id="IPR011234">
    <property type="entry name" value="Fumarylacetoacetase-like_C"/>
</dbReference>
<sequence>MKLVSYRVVEKTEELRIGYLYDESVIDLHDAYKKMLIFKQEMVMAEAVERSLLPADPGLFFSMGQEAIDRAKEAYQYIIENGIDEVSHNKADVTISTPVPDPSKIICVGKNYADHVTEMGGGDLPTHPVLFAKFNNALIGPEDAIVKSPHTNMLDYEVELAVVIGKEASQVTKDEALDYIAGYTIGNDTTARDLQKRTPQWLQGKTLDRSTPIGPWVVTADEIADPSNLSIRSFVNGEERQSSNTSHLIFTIPFLIEFISNLITLKPGDIILTGTPDGVGFAMDPPQFLKSGDVVTLEIEGIGQMSNKVINLPFSK</sequence>
<protein>
    <submittedName>
        <fullName evidence="4">Fumarylacetoacetate hydrolase family protein</fullName>
    </submittedName>
</protein>
<dbReference type="Pfam" id="PF01557">
    <property type="entry name" value="FAA_hydrolase"/>
    <property type="match status" value="1"/>
</dbReference>
<keyword evidence="5" id="KW-1185">Reference proteome</keyword>
<feature type="domain" description="Fumarylacetoacetase-like C-terminal" evidence="3">
    <location>
        <begin position="104"/>
        <end position="309"/>
    </location>
</feature>
<dbReference type="GO" id="GO:0016787">
    <property type="term" value="F:hydrolase activity"/>
    <property type="evidence" value="ECO:0007669"/>
    <property type="project" value="UniProtKB-KW"/>
</dbReference>
<evidence type="ECO:0000313" key="4">
    <source>
        <dbReference type="EMBL" id="MEC5425366.1"/>
    </source>
</evidence>
<keyword evidence="4" id="KW-0378">Hydrolase</keyword>
<dbReference type="Gene3D" id="3.90.850.10">
    <property type="entry name" value="Fumarylacetoacetase-like, C-terminal domain"/>
    <property type="match status" value="1"/>
</dbReference>
<name>A0ABU6KJS9_9BACI</name>
<gene>
    <name evidence="4" type="ORF">QGM71_17940</name>
</gene>
<dbReference type="PANTHER" id="PTHR42796:SF4">
    <property type="entry name" value="FUMARYLACETOACETATE HYDROLASE DOMAIN-CONTAINING PROTEIN 2A"/>
    <property type="match status" value="1"/>
</dbReference>
<dbReference type="RefSeq" id="WP_327608909.1">
    <property type="nucleotide sequence ID" value="NZ_JARZFX010000013.1"/>
</dbReference>
<accession>A0ABU6KJS9</accession>
<reference evidence="4 5" key="1">
    <citation type="journal article" date="2024" name="Int. J. Syst. Evol. Microbiol.">
        <title>Virgibacillus tibetensis sp. nov., isolated from salt lake on the Tibetan Plateau of China.</title>
        <authorList>
            <person name="Phurbu D."/>
            <person name="Liu Z.-X."/>
            <person name="Wang R."/>
            <person name="Zheng Y.-Y."/>
            <person name="Liu H.-C."/>
            <person name="Zhou Y.-G."/>
            <person name="Yu Y.-J."/>
            <person name="Li A.-H."/>
        </authorList>
    </citation>
    <scope>NUCLEOTIDE SEQUENCE [LARGE SCALE GENOMIC DNA]</scope>
    <source>
        <strain evidence="4 5">C22-A2</strain>
    </source>
</reference>
<dbReference type="PANTHER" id="PTHR42796">
    <property type="entry name" value="FUMARYLACETOACETATE HYDROLASE DOMAIN-CONTAINING PROTEIN 2A-RELATED"/>
    <property type="match status" value="1"/>
</dbReference>
<proteinExistence type="inferred from homology"/>
<evidence type="ECO:0000256" key="1">
    <source>
        <dbReference type="ARBA" id="ARBA00010211"/>
    </source>
</evidence>
<comment type="caution">
    <text evidence="4">The sequence shown here is derived from an EMBL/GenBank/DDBJ whole genome shotgun (WGS) entry which is preliminary data.</text>
</comment>
<evidence type="ECO:0000256" key="2">
    <source>
        <dbReference type="ARBA" id="ARBA00022723"/>
    </source>
</evidence>
<evidence type="ECO:0000259" key="3">
    <source>
        <dbReference type="Pfam" id="PF01557"/>
    </source>
</evidence>
<evidence type="ECO:0000313" key="5">
    <source>
        <dbReference type="Proteomes" id="UP001335737"/>
    </source>
</evidence>
<dbReference type="EMBL" id="JARZFX010000013">
    <property type="protein sequence ID" value="MEC5425366.1"/>
    <property type="molecule type" value="Genomic_DNA"/>
</dbReference>
<dbReference type="InterPro" id="IPR051121">
    <property type="entry name" value="FAH"/>
</dbReference>